<evidence type="ECO:0000256" key="7">
    <source>
        <dbReference type="ARBA" id="ARBA00022982"/>
    </source>
</evidence>
<sequence>MYSLFSRAVKAATFSQATLVLDVDVALFFVACLFILLALPRAVARYSTLSAWTEGSFFRSVKIRNPVAFRPYQLDPKITPMDSQDTLNDTVEIDLEKGVAASDDSHSDTMVEFPSQKANMQARTGRPPIYMPAWSTMFPGVAYIFSIHIRPGYSLGMCLLFLAYLAGMLYASLYKADLFTTPSRLGYVAVSQFPLIYILATKNNIVGGLIGMGYEKLNVFHRFAGRFAILAVNLHALAYFAKWAQTSTIASHMDQSNIWGCVALGGMDVLFLVSLTPLRQAYYQLFYVLHVAGAVVALVAVVYHEPAAIPYVILASVAYGVDRVVRLVQTRITTAHVRALPELGTTRLEIPTVNAGWRAGQHVRIKVLSMGMGPLGCLEGHPFTIASVSKSRGEEGLVLMIKKAGDWTTRLFELAQKDTPEEGGAGRKVKVLIQGPYGGPGHAVLTSFSGAMLIAGGSGITYPLSTLQEMIQKGAEGASRVRVVELVWSITDPAALGPMMPQFRALLAEAPACGIDLRISVSYTRAIRSQDVLKPFERLPPGLTLSPGRPRLAKLLEGVVDRTSTGSNGASSTGVVVGVCGPLALGAEASKAVRQIESAKKREVGGVELHEEYAILSHSLQYDTDYARA</sequence>
<evidence type="ECO:0000313" key="16">
    <source>
        <dbReference type="EMBL" id="CCM01239.1"/>
    </source>
</evidence>
<dbReference type="InterPro" id="IPR013112">
    <property type="entry name" value="FAD-bd_8"/>
</dbReference>
<dbReference type="PROSITE" id="PS51384">
    <property type="entry name" value="FAD_FR"/>
    <property type="match status" value="1"/>
</dbReference>
<dbReference type="OrthoDB" id="17725at2759"/>
<keyword evidence="17" id="KW-1185">Reference proteome</keyword>
<dbReference type="CDD" id="cd06186">
    <property type="entry name" value="NOX_Duox_like_FAD_NADP"/>
    <property type="match status" value="1"/>
</dbReference>
<proteinExistence type="inferred from homology"/>
<organism evidence="16 17">
    <name type="scientific">Fibroporia radiculosa</name>
    <dbReference type="NCBI Taxonomy" id="599839"/>
    <lineage>
        <taxon>Eukaryota</taxon>
        <taxon>Fungi</taxon>
        <taxon>Dikarya</taxon>
        <taxon>Basidiomycota</taxon>
        <taxon>Agaricomycotina</taxon>
        <taxon>Agaricomycetes</taxon>
        <taxon>Polyporales</taxon>
        <taxon>Fibroporiaceae</taxon>
        <taxon>Fibroporia</taxon>
    </lineage>
</organism>
<dbReference type="HOGENOM" id="CLU_017408_1_0_1"/>
<evidence type="ECO:0000256" key="9">
    <source>
        <dbReference type="ARBA" id="ARBA00023002"/>
    </source>
</evidence>
<keyword evidence="12" id="KW-0325">Glycoprotein</keyword>
<evidence type="ECO:0000256" key="11">
    <source>
        <dbReference type="ARBA" id="ARBA00023136"/>
    </source>
</evidence>
<comment type="similarity">
    <text evidence="2">Belongs to the ferric reductase (FRE) family.</text>
</comment>
<evidence type="ECO:0000256" key="3">
    <source>
        <dbReference type="ARBA" id="ARBA00012668"/>
    </source>
</evidence>
<dbReference type="Pfam" id="PF01794">
    <property type="entry name" value="Ferric_reduct"/>
    <property type="match status" value="1"/>
</dbReference>
<feature type="transmembrane region" description="Helical" evidence="14">
    <location>
        <begin position="153"/>
        <end position="173"/>
    </location>
</feature>
<dbReference type="GO" id="GO:0052851">
    <property type="term" value="F:ferric-chelate reductase (NADPH) activity"/>
    <property type="evidence" value="ECO:0007669"/>
    <property type="project" value="UniProtKB-EC"/>
</dbReference>
<evidence type="ECO:0000256" key="13">
    <source>
        <dbReference type="ARBA" id="ARBA00048483"/>
    </source>
</evidence>
<keyword evidence="11 14" id="KW-0472">Membrane</keyword>
<dbReference type="EC" id="1.16.1.9" evidence="3"/>
<dbReference type="GeneID" id="24096150"/>
<dbReference type="InterPro" id="IPR017938">
    <property type="entry name" value="Riboflavin_synthase-like_b-brl"/>
</dbReference>
<evidence type="ECO:0000256" key="6">
    <source>
        <dbReference type="ARBA" id="ARBA00022692"/>
    </source>
</evidence>
<evidence type="ECO:0000259" key="15">
    <source>
        <dbReference type="PROSITE" id="PS51384"/>
    </source>
</evidence>
<gene>
    <name evidence="16" type="ORF">FIBRA_03288</name>
</gene>
<protein>
    <recommendedName>
        <fullName evidence="3">ferric-chelate reductase (NADPH)</fullName>
        <ecNumber evidence="3">1.16.1.9</ecNumber>
    </recommendedName>
</protein>
<dbReference type="Proteomes" id="UP000006352">
    <property type="component" value="Unassembled WGS sequence"/>
</dbReference>
<dbReference type="Pfam" id="PF08030">
    <property type="entry name" value="NAD_binding_6"/>
    <property type="match status" value="1"/>
</dbReference>
<dbReference type="Gene3D" id="3.40.50.80">
    <property type="entry name" value="Nucleotide-binding domain of ferredoxin-NADP reductase (FNR) module"/>
    <property type="match status" value="1"/>
</dbReference>
<dbReference type="InterPro" id="IPR017927">
    <property type="entry name" value="FAD-bd_FR_type"/>
</dbReference>
<keyword evidence="9" id="KW-0560">Oxidoreductase</keyword>
<name>J4H2B6_9APHY</name>
<evidence type="ECO:0000256" key="14">
    <source>
        <dbReference type="SAM" id="Phobius"/>
    </source>
</evidence>
<keyword evidence="8 14" id="KW-1133">Transmembrane helix</keyword>
<dbReference type="PANTHER" id="PTHR32361:SF9">
    <property type="entry name" value="FERRIC REDUCTASE TRANSMEMBRANE COMPONENT 3-RELATED"/>
    <property type="match status" value="1"/>
</dbReference>
<evidence type="ECO:0000256" key="2">
    <source>
        <dbReference type="ARBA" id="ARBA00006278"/>
    </source>
</evidence>
<reference evidence="16 17" key="1">
    <citation type="journal article" date="2012" name="Appl. Environ. Microbiol.">
        <title>Short-read sequencing for genomic analysis of the brown rot fungus Fibroporia radiculosa.</title>
        <authorList>
            <person name="Tang J.D."/>
            <person name="Perkins A.D."/>
            <person name="Sonstegard T.S."/>
            <person name="Schroeder S.G."/>
            <person name="Burgess S.C."/>
            <person name="Diehl S.V."/>
        </authorList>
    </citation>
    <scope>NUCLEOTIDE SEQUENCE [LARGE SCALE GENOMIC DNA]</scope>
    <source>
        <strain evidence="16 17">TFFH 294</strain>
    </source>
</reference>
<dbReference type="SFLD" id="SFLDG01168">
    <property type="entry name" value="Ferric_reductase_subgroup_(FRE"/>
    <property type="match status" value="1"/>
</dbReference>
<dbReference type="InterPro" id="IPR013121">
    <property type="entry name" value="Fe_red_NAD-bd_6"/>
</dbReference>
<feature type="transmembrane region" description="Helical" evidence="14">
    <location>
        <begin position="223"/>
        <end position="244"/>
    </location>
</feature>
<keyword evidence="7" id="KW-0249">Electron transport</keyword>
<dbReference type="SUPFAM" id="SSF52343">
    <property type="entry name" value="Ferredoxin reductase-like, C-terminal NADP-linked domain"/>
    <property type="match status" value="1"/>
</dbReference>
<dbReference type="InParanoid" id="J4H2B6"/>
<dbReference type="EMBL" id="HE797024">
    <property type="protein sequence ID" value="CCM01239.1"/>
    <property type="molecule type" value="Genomic_DNA"/>
</dbReference>
<dbReference type="SUPFAM" id="SSF63380">
    <property type="entry name" value="Riboflavin synthase domain-like"/>
    <property type="match status" value="1"/>
</dbReference>
<accession>J4H2B6</accession>
<dbReference type="STRING" id="599839.J4H2B6"/>
<dbReference type="GO" id="GO:0015677">
    <property type="term" value="P:copper ion import"/>
    <property type="evidence" value="ECO:0007669"/>
    <property type="project" value="TreeGrafter"/>
</dbReference>
<feature type="transmembrane region" description="Helical" evidence="14">
    <location>
        <begin position="281"/>
        <end position="303"/>
    </location>
</feature>
<dbReference type="SFLD" id="SFLDS00052">
    <property type="entry name" value="Ferric_Reductase_Domain"/>
    <property type="match status" value="1"/>
</dbReference>
<evidence type="ECO:0000256" key="5">
    <source>
        <dbReference type="ARBA" id="ARBA00022475"/>
    </source>
</evidence>
<dbReference type="InterPro" id="IPR051410">
    <property type="entry name" value="Ferric/Cupric_Reductase"/>
</dbReference>
<evidence type="ECO:0000256" key="10">
    <source>
        <dbReference type="ARBA" id="ARBA00023065"/>
    </source>
</evidence>
<dbReference type="Pfam" id="PF08022">
    <property type="entry name" value="FAD_binding_8"/>
    <property type="match status" value="1"/>
</dbReference>
<feature type="domain" description="FAD-binding FR-type" evidence="15">
    <location>
        <begin position="320"/>
        <end position="443"/>
    </location>
</feature>
<evidence type="ECO:0000256" key="4">
    <source>
        <dbReference type="ARBA" id="ARBA00022448"/>
    </source>
</evidence>
<dbReference type="FunCoup" id="J4H2B6">
    <property type="interactions" value="177"/>
</dbReference>
<evidence type="ECO:0000256" key="1">
    <source>
        <dbReference type="ARBA" id="ARBA00004651"/>
    </source>
</evidence>
<feature type="transmembrane region" description="Helical" evidence="14">
    <location>
        <begin position="185"/>
        <end position="203"/>
    </location>
</feature>
<keyword evidence="10" id="KW-0406">Ion transport</keyword>
<comment type="catalytic activity">
    <reaction evidence="13">
        <text>2 a Fe(II)-siderophore + NADP(+) + H(+) = 2 a Fe(III)-siderophore + NADPH</text>
        <dbReference type="Rhea" id="RHEA:28795"/>
        <dbReference type="Rhea" id="RHEA-COMP:11342"/>
        <dbReference type="Rhea" id="RHEA-COMP:11344"/>
        <dbReference type="ChEBI" id="CHEBI:15378"/>
        <dbReference type="ChEBI" id="CHEBI:29033"/>
        <dbReference type="ChEBI" id="CHEBI:29034"/>
        <dbReference type="ChEBI" id="CHEBI:57783"/>
        <dbReference type="ChEBI" id="CHEBI:58349"/>
        <dbReference type="EC" id="1.16.1.9"/>
    </reaction>
</comment>
<keyword evidence="5" id="KW-1003">Cell membrane</keyword>
<dbReference type="InterPro" id="IPR039261">
    <property type="entry name" value="FNR_nucleotide-bd"/>
</dbReference>
<keyword evidence="6 14" id="KW-0812">Transmembrane</keyword>
<dbReference type="RefSeq" id="XP_012180522.1">
    <property type="nucleotide sequence ID" value="XM_012325132.1"/>
</dbReference>
<evidence type="ECO:0000256" key="8">
    <source>
        <dbReference type="ARBA" id="ARBA00022989"/>
    </source>
</evidence>
<dbReference type="GO" id="GO:0005886">
    <property type="term" value="C:plasma membrane"/>
    <property type="evidence" value="ECO:0007669"/>
    <property type="project" value="UniProtKB-SubCell"/>
</dbReference>
<dbReference type="PANTHER" id="PTHR32361">
    <property type="entry name" value="FERRIC/CUPRIC REDUCTASE TRANSMEMBRANE COMPONENT"/>
    <property type="match status" value="1"/>
</dbReference>
<evidence type="ECO:0000313" key="17">
    <source>
        <dbReference type="Proteomes" id="UP000006352"/>
    </source>
</evidence>
<comment type="subcellular location">
    <subcellularLocation>
        <location evidence="1">Cell membrane</location>
        <topology evidence="1">Multi-pass membrane protein</topology>
    </subcellularLocation>
</comment>
<evidence type="ECO:0000256" key="12">
    <source>
        <dbReference type="ARBA" id="ARBA00023180"/>
    </source>
</evidence>
<dbReference type="GO" id="GO:0006879">
    <property type="term" value="P:intracellular iron ion homeostasis"/>
    <property type="evidence" value="ECO:0007669"/>
    <property type="project" value="TreeGrafter"/>
</dbReference>
<dbReference type="GO" id="GO:0006826">
    <property type="term" value="P:iron ion transport"/>
    <property type="evidence" value="ECO:0007669"/>
    <property type="project" value="TreeGrafter"/>
</dbReference>
<feature type="transmembrane region" description="Helical" evidence="14">
    <location>
        <begin position="256"/>
        <end position="275"/>
    </location>
</feature>
<dbReference type="AlphaFoldDB" id="J4H2B6"/>
<dbReference type="InterPro" id="IPR013130">
    <property type="entry name" value="Fe3_Rdtase_TM_dom"/>
</dbReference>
<feature type="transmembrane region" description="Helical" evidence="14">
    <location>
        <begin position="20"/>
        <end position="39"/>
    </location>
</feature>
<keyword evidence="4" id="KW-0813">Transport</keyword>